<accession>T2DL44</accession>
<dbReference type="HOGENOM" id="CLU_155692_0_0_6"/>
<dbReference type="Proteomes" id="UP000001870">
    <property type="component" value="Chromosome"/>
</dbReference>
<reference evidence="2 3" key="2">
    <citation type="journal article" date="2015" name="Antonie Van Leeuwenhoek">
        <title>Ecophysiological diversity of a novel member of the genus Alteromonas, and description of Alteromonas mediterranea sp. nov.</title>
        <authorList>
            <person name="Ivanova E.P."/>
            <person name="Lopez-Perez M."/>
            <person name="Zabalos M."/>
            <person name="Nguyen S.H."/>
            <person name="Webb H.K."/>
            <person name="Ryan J."/>
            <person name="Lagutin K."/>
            <person name="Vyssotski M."/>
            <person name="Crawford R.J."/>
            <person name="Rodriguez-Valera F."/>
        </authorList>
    </citation>
    <scope>NUCLEOTIDE SEQUENCE [LARGE SCALE GENOMIC DNA]</scope>
    <source>
        <strain evidence="3">DSM 17117 / CIP 110805 / LMG 28347 / Deep ecotype</strain>
    </source>
</reference>
<sequence length="135" mass="15636">MFKTCVNVNWEVMLRFFIIAAEIIVLVLVLRSPFVQYLFEDIQHSVSDWLVAFSTLPERKELGSLQDKINIELSPLKPYQQTYVKQITVSSASVKRFYLTYCENDDINPNFTGTKRAQLCLIIKQSPVMQVAKQN</sequence>
<keyword evidence="1" id="KW-0472">Membrane</keyword>
<keyword evidence="1" id="KW-1133">Transmembrane helix</keyword>
<dbReference type="EMBL" id="CP001103">
    <property type="protein sequence ID" value="AGV53619.1"/>
    <property type="molecule type" value="Genomic_DNA"/>
</dbReference>
<feature type="transmembrane region" description="Helical" evidence="1">
    <location>
        <begin position="12"/>
        <end position="30"/>
    </location>
</feature>
<organism evidence="2 3">
    <name type="scientific">Alteromonas mediterranea (strain DSM 17117 / CIP 110805 / LMG 28347 / Deep ecotype)</name>
    <dbReference type="NCBI Taxonomy" id="1774373"/>
    <lineage>
        <taxon>Bacteria</taxon>
        <taxon>Pseudomonadati</taxon>
        <taxon>Pseudomonadota</taxon>
        <taxon>Gammaproteobacteria</taxon>
        <taxon>Alteromonadales</taxon>
        <taxon>Alteromonadaceae</taxon>
        <taxon>Alteromonas/Salinimonas group</taxon>
        <taxon>Alteromonas</taxon>
    </lineage>
</organism>
<evidence type="ECO:0000256" key="1">
    <source>
        <dbReference type="SAM" id="Phobius"/>
    </source>
</evidence>
<dbReference type="AlphaFoldDB" id="T2DL44"/>
<gene>
    <name evidence="2" type="ORF">MADE_000001020760</name>
</gene>
<keyword evidence="3" id="KW-1185">Reference proteome</keyword>
<evidence type="ECO:0000313" key="2">
    <source>
        <dbReference type="EMBL" id="AGV53619.1"/>
    </source>
</evidence>
<keyword evidence="1" id="KW-0812">Transmembrane</keyword>
<proteinExistence type="predicted"/>
<reference evidence="2 3" key="1">
    <citation type="journal article" date="2008" name="ISME J.">
        <title>Comparative genomics of two ecotypes of the marine planktonic copiotroph Alteromonas macleodii suggests alternative lifestyles associated with different kinds of particulate organic matter.</title>
        <authorList>
            <person name="Ivars-Martinez E."/>
            <person name="Martin-Cuadrado A.B."/>
            <person name="D'Auria G."/>
            <person name="Mira A."/>
            <person name="Ferriera S."/>
            <person name="Johnson J."/>
            <person name="Friedman R."/>
            <person name="Rodriguez-Valera F."/>
        </authorList>
    </citation>
    <scope>NUCLEOTIDE SEQUENCE [LARGE SCALE GENOMIC DNA]</scope>
    <source>
        <strain evidence="3">DSM 17117 / CIP 110805 / LMG 28347 / Deep ecotype</strain>
    </source>
</reference>
<evidence type="ECO:0000313" key="3">
    <source>
        <dbReference type="Proteomes" id="UP000001870"/>
    </source>
</evidence>
<dbReference type="KEGG" id="amc:MADE_000001020760"/>
<name>T2DL44_ALTMD</name>
<protein>
    <submittedName>
        <fullName evidence="2">Uncharacterized protein</fullName>
    </submittedName>
</protein>